<feature type="compositionally biased region" description="Basic residues" evidence="1">
    <location>
        <begin position="553"/>
        <end position="564"/>
    </location>
</feature>
<dbReference type="HOGENOM" id="CLU_027079_0_0_1"/>
<dbReference type="Proteomes" id="UP000000267">
    <property type="component" value="Unassembled WGS sequence"/>
</dbReference>
<dbReference type="FunCoup" id="A7TEN9">
    <property type="interactions" value="47"/>
</dbReference>
<reference evidence="3 4" key="1">
    <citation type="journal article" date="2007" name="Proc. Natl. Acad. Sci. U.S.A.">
        <title>Independent sorting-out of thousands of duplicated gene pairs in two yeast species descended from a whole-genome duplication.</title>
        <authorList>
            <person name="Scannell D.R."/>
            <person name="Frank A.C."/>
            <person name="Conant G.C."/>
            <person name="Byrne K.P."/>
            <person name="Woolfit M."/>
            <person name="Wolfe K.H."/>
        </authorList>
    </citation>
    <scope>NUCLEOTIDE SEQUENCE [LARGE SCALE GENOMIC DNA]</scope>
    <source>
        <strain evidence="4">ATCC 22028 / DSM 70294 / BCRC 21397 / CBS 2163 / NBRC 10782 / NRRL Y-8283 / UCD 57-17</strain>
    </source>
</reference>
<evidence type="ECO:0000313" key="3">
    <source>
        <dbReference type="EMBL" id="EDO19346.1"/>
    </source>
</evidence>
<proteinExistence type="predicted"/>
<dbReference type="GeneID" id="5547686"/>
<dbReference type="KEGG" id="vpo:Kpol_1036p93"/>
<dbReference type="RefSeq" id="XP_001647204.1">
    <property type="nucleotide sequence ID" value="XM_001647154.1"/>
</dbReference>
<keyword evidence="4" id="KW-1185">Reference proteome</keyword>
<accession>A7TEN9</accession>
<feature type="domain" description="DUF2415" evidence="2">
    <location>
        <begin position="392"/>
        <end position="431"/>
    </location>
</feature>
<dbReference type="PANTHER" id="PTHR43991">
    <property type="entry name" value="WD REPEAT PROTEIN (AFU_ORTHOLOGUE AFUA_8G05640)-RELATED"/>
    <property type="match status" value="1"/>
</dbReference>
<evidence type="ECO:0000259" key="2">
    <source>
        <dbReference type="Pfam" id="PF10313"/>
    </source>
</evidence>
<dbReference type="InParanoid" id="A7TEN9"/>
<dbReference type="Pfam" id="PF10313">
    <property type="entry name" value="DUF2415"/>
    <property type="match status" value="1"/>
</dbReference>
<sequence length="724" mass="82281">MTIDRTGNDNDALDDEKFNTGSDKVYQNYMMPGLELFDAKVTINHWQLRDCVKHSTSKPGKIYYVYDHSIRELNMNPRYMKHLGNSSLIKKKLRRNSTNTTTKDKKYLSSNRLISEFNTPSNCVVDFNFKPRCFTESNGLIACGGLIGPDDKGFPTNWSRLSHEVNNGVQLPPPASPIKLSNSSVLQDHSNYSNQNLWKGILSIHNTETGVSQSLIMGQFINNCVTMHSKGNQEVDLYSCNNDNHMYQCNISNRGVELVRRYSDLKFALNNVALSNDASLMVISGDSNKFALYRKNEIDGQFSLSYDTQPQWGNSTARVERIPRFALPDNTSAVDHIYEAPNSDHGFYSSFSENDLQFATLFQNGVCLLYDVRKMSSPLAEINSTRPYSHSGAFRVCKFSYGLDDLLFISEHQGRVHVIDTRNFTNHQVIMIPDKFKEDNIRKHNIDTDISTDIRRNTANISSVTGITSPLSTPSSSALSFASSLRRRYSFPTPTPVDNTDNCITSARSVPLKYLEPRIMPYPKIANRSTNEYNNTQYRGLLLWDDSEGNNRRRERRSSFRVRRVSTSSNTSNFSENNENVDPEILNPVEDEQENSNNEPYSTRDINATIESQIGRNSNNNIFIEDDIYGIDSSLYIVRNGLQSPSPFARRPGNSYLNSQSNNSSRETIIEYSSIEFMEENNISGLDWLEDVEGSSLVIGTDYGIMKWNINSWARRSFASYDFC</sequence>
<dbReference type="Gene3D" id="2.130.10.10">
    <property type="entry name" value="YVTN repeat-like/Quinoprotein amine dehydrogenase"/>
    <property type="match status" value="1"/>
</dbReference>
<evidence type="ECO:0000313" key="4">
    <source>
        <dbReference type="Proteomes" id="UP000000267"/>
    </source>
</evidence>
<feature type="compositionally biased region" description="Low complexity" evidence="1">
    <location>
        <begin position="565"/>
        <end position="580"/>
    </location>
</feature>
<dbReference type="eggNOG" id="KOG4532">
    <property type="taxonomic scope" value="Eukaryota"/>
</dbReference>
<evidence type="ECO:0000256" key="1">
    <source>
        <dbReference type="SAM" id="MobiDB-lite"/>
    </source>
</evidence>
<dbReference type="EMBL" id="DS480380">
    <property type="protein sequence ID" value="EDO19346.1"/>
    <property type="molecule type" value="Genomic_DNA"/>
</dbReference>
<dbReference type="InterPro" id="IPR015943">
    <property type="entry name" value="WD40/YVTN_repeat-like_dom_sf"/>
</dbReference>
<dbReference type="AlphaFoldDB" id="A7TEN9"/>
<dbReference type="InterPro" id="IPR036322">
    <property type="entry name" value="WD40_repeat_dom_sf"/>
</dbReference>
<gene>
    <name evidence="3" type="ORF">Kpol_1036p93</name>
</gene>
<organism evidence="4">
    <name type="scientific">Vanderwaltozyma polyspora (strain ATCC 22028 / DSM 70294 / BCRC 21397 / CBS 2163 / NBRC 10782 / NRRL Y-8283 / UCD 57-17)</name>
    <name type="common">Kluyveromyces polysporus</name>
    <dbReference type="NCBI Taxonomy" id="436907"/>
    <lineage>
        <taxon>Eukaryota</taxon>
        <taxon>Fungi</taxon>
        <taxon>Dikarya</taxon>
        <taxon>Ascomycota</taxon>
        <taxon>Saccharomycotina</taxon>
        <taxon>Saccharomycetes</taxon>
        <taxon>Saccharomycetales</taxon>
        <taxon>Saccharomycetaceae</taxon>
        <taxon>Vanderwaltozyma</taxon>
    </lineage>
</organism>
<dbReference type="PhylomeDB" id="A7TEN9"/>
<dbReference type="PANTHER" id="PTHR43991:SF9">
    <property type="entry name" value="DUF2415 DOMAIN-CONTAINING PROTEIN"/>
    <property type="match status" value="1"/>
</dbReference>
<dbReference type="SUPFAM" id="SSF50978">
    <property type="entry name" value="WD40 repeat-like"/>
    <property type="match status" value="1"/>
</dbReference>
<protein>
    <recommendedName>
        <fullName evidence="2">DUF2415 domain-containing protein</fullName>
    </recommendedName>
</protein>
<dbReference type="OrthoDB" id="418169at2759"/>
<dbReference type="OMA" id="INSWARR"/>
<feature type="region of interest" description="Disordered" evidence="1">
    <location>
        <begin position="549"/>
        <end position="585"/>
    </location>
</feature>
<name>A7TEN9_VANPO</name>
<dbReference type="InterPro" id="IPR019417">
    <property type="entry name" value="DUF2415"/>
</dbReference>